<evidence type="ECO:0000256" key="8">
    <source>
        <dbReference type="ARBA" id="ARBA00048370"/>
    </source>
</evidence>
<dbReference type="InterPro" id="IPR023213">
    <property type="entry name" value="CAT-like_dom_sf"/>
</dbReference>
<feature type="compositionally biased region" description="Low complexity" evidence="10">
    <location>
        <begin position="81"/>
        <end position="101"/>
    </location>
</feature>
<evidence type="ECO:0000256" key="1">
    <source>
        <dbReference type="ARBA" id="ARBA00001938"/>
    </source>
</evidence>
<feature type="region of interest" description="Disordered" evidence="10">
    <location>
        <begin position="81"/>
        <end position="180"/>
    </location>
</feature>
<reference evidence="13 14" key="1">
    <citation type="submission" date="2019-02" db="EMBL/GenBank/DDBJ databases">
        <title>Deep-cultivation of Planctomycetes and their phenomic and genomic characterization uncovers novel biology.</title>
        <authorList>
            <person name="Wiegand S."/>
            <person name="Jogler M."/>
            <person name="Boedeker C."/>
            <person name="Pinto D."/>
            <person name="Vollmers J."/>
            <person name="Rivas-Marin E."/>
            <person name="Kohn T."/>
            <person name="Peeters S.H."/>
            <person name="Heuer A."/>
            <person name="Rast P."/>
            <person name="Oberbeckmann S."/>
            <person name="Bunk B."/>
            <person name="Jeske O."/>
            <person name="Meyerdierks A."/>
            <person name="Storesund J.E."/>
            <person name="Kallscheuer N."/>
            <person name="Luecker S."/>
            <person name="Lage O.M."/>
            <person name="Pohl T."/>
            <person name="Merkel B.J."/>
            <person name="Hornburger P."/>
            <person name="Mueller R.-W."/>
            <person name="Bruemmer F."/>
            <person name="Labrenz M."/>
            <person name="Spormann A.M."/>
            <person name="Op den Camp H."/>
            <person name="Overmann J."/>
            <person name="Amann R."/>
            <person name="Jetten M.S.M."/>
            <person name="Mascher T."/>
            <person name="Medema M.H."/>
            <person name="Devos D.P."/>
            <person name="Kaster A.-K."/>
            <person name="Ovreas L."/>
            <person name="Rohde M."/>
            <person name="Galperin M.Y."/>
            <person name="Jogler C."/>
        </authorList>
    </citation>
    <scope>NUCLEOTIDE SEQUENCE [LARGE SCALE GENOMIC DNA]</scope>
    <source>
        <strain evidence="13 14">HG15A2</strain>
    </source>
</reference>
<proteinExistence type="inferred from homology"/>
<dbReference type="InterPro" id="IPR000089">
    <property type="entry name" value="Biotin_lipoyl"/>
</dbReference>
<dbReference type="Gene3D" id="3.30.559.10">
    <property type="entry name" value="Chloramphenicol acetyltransferase-like domain"/>
    <property type="match status" value="1"/>
</dbReference>
<dbReference type="InterPro" id="IPR011053">
    <property type="entry name" value="Single_hybrid_motif"/>
</dbReference>
<comment type="cofactor">
    <cofactor evidence="1 9">
        <name>(R)-lipoate</name>
        <dbReference type="ChEBI" id="CHEBI:83088"/>
    </cofactor>
</comment>
<dbReference type="PANTHER" id="PTHR43178:SF2">
    <property type="entry name" value="DIHYDROLIPOYLLYSINE-RESIDUE ACETYLTRANSFERASE COMPONENT OF PYRUVATE DEHYDROGENASE COMPLEX"/>
    <property type="match status" value="1"/>
</dbReference>
<dbReference type="RefSeq" id="WP_145063547.1">
    <property type="nucleotide sequence ID" value="NZ_CP036263.1"/>
</dbReference>
<dbReference type="Gene3D" id="4.10.320.10">
    <property type="entry name" value="E3-binding domain"/>
    <property type="match status" value="1"/>
</dbReference>
<dbReference type="PROSITE" id="PS51826">
    <property type="entry name" value="PSBD"/>
    <property type="match status" value="1"/>
</dbReference>
<comment type="catalytic activity">
    <reaction evidence="8">
        <text>N(6)-[(R)-dihydrolipoyl]-L-lysyl-[protein] + acetyl-CoA = N(6)-[(R)-S(8)-acetyldihydrolipoyl]-L-lysyl-[protein] + CoA</text>
        <dbReference type="Rhea" id="RHEA:17017"/>
        <dbReference type="Rhea" id="RHEA-COMP:10475"/>
        <dbReference type="Rhea" id="RHEA-COMP:10478"/>
        <dbReference type="ChEBI" id="CHEBI:57287"/>
        <dbReference type="ChEBI" id="CHEBI:57288"/>
        <dbReference type="ChEBI" id="CHEBI:83100"/>
        <dbReference type="ChEBI" id="CHEBI:83111"/>
        <dbReference type="EC" id="2.3.1.12"/>
    </reaction>
</comment>
<protein>
    <recommendedName>
        <fullName evidence="9">Dihydrolipoamide acetyltransferase component of pyruvate dehydrogenase complex</fullName>
        <ecNumber evidence="9">2.3.1.-</ecNumber>
    </recommendedName>
</protein>
<name>A0A517N2N2_9BACT</name>
<evidence type="ECO:0000259" key="12">
    <source>
        <dbReference type="PROSITE" id="PS51826"/>
    </source>
</evidence>
<evidence type="ECO:0000256" key="7">
    <source>
        <dbReference type="ARBA" id="ARBA00025211"/>
    </source>
</evidence>
<dbReference type="GO" id="GO:0006086">
    <property type="term" value="P:pyruvate decarboxylation to acetyl-CoA"/>
    <property type="evidence" value="ECO:0007669"/>
    <property type="project" value="TreeGrafter"/>
</dbReference>
<keyword evidence="13" id="KW-0670">Pyruvate</keyword>
<evidence type="ECO:0000256" key="3">
    <source>
        <dbReference type="ARBA" id="ARBA00011484"/>
    </source>
</evidence>
<dbReference type="GO" id="GO:0004742">
    <property type="term" value="F:dihydrolipoyllysine-residue acetyltransferase activity"/>
    <property type="evidence" value="ECO:0007669"/>
    <property type="project" value="UniProtKB-EC"/>
</dbReference>
<comment type="function">
    <text evidence="7">The pyruvate dehydrogenase complex catalyzes the overall conversion of pyruvate to acetyl-CoA and CO(2). It contains multiple copies of three enzymatic components: pyruvate dehydrogenase (E1), dihydrolipoamide acetyltransferase (E2) and lipoamide dehydrogenase (E3).</text>
</comment>
<dbReference type="EMBL" id="CP036263">
    <property type="protein sequence ID" value="QDT01394.1"/>
    <property type="molecule type" value="Genomic_DNA"/>
</dbReference>
<sequence length="476" mass="49812">MPTQIKLPNLGENVESGDVLSLFVSEGDVVAKDQDLMELETDKATLPIPSPQAGKIVKILVAEGDTVTIDQAIIEIEAADGAGTSEPAPGPAASAAGSDASPEPEPEPAKQAPEPVPASEVSDGGLPGSAAPEPKSAPQPTEAHADAPSRAVSSQATVSSPSAPQPNVDLPGDGHSAAAAGPAVRRLARELGVDLRRVQPAAGDRITEADVQAFVRSNNQQAAASAPKGVTPPGMPDSDGGGAVRVEKMSRMRQTIARNMLASYSNIPQLTNFDDVDVTELERIRKESKEDYAAQGVKLTHMPFIVKSVATALKHHPIVNASVSDEGVEIIYKEYVNIGIAVDTDRGLVVPVLRDADRKSIPQIAREIAEIAEAARTGTLSVDDMRGGTFTISNLGAIGGTYSTPIINPPEAAILLIGRSRILPQFDKASGEFQPRLMMPLSISYDHRIVDGAAAARFLNDAKSYLANPGRLLMAP</sequence>
<dbReference type="KEGG" id="amob:HG15A2_47360"/>
<dbReference type="Pfam" id="PF00364">
    <property type="entry name" value="Biotin_lipoyl"/>
    <property type="match status" value="1"/>
</dbReference>
<dbReference type="InterPro" id="IPR036625">
    <property type="entry name" value="E3-bd_dom_sf"/>
</dbReference>
<evidence type="ECO:0000256" key="10">
    <source>
        <dbReference type="SAM" id="MobiDB-lite"/>
    </source>
</evidence>
<dbReference type="EC" id="2.3.1.-" evidence="9"/>
<dbReference type="InterPro" id="IPR004167">
    <property type="entry name" value="PSBD"/>
</dbReference>
<evidence type="ECO:0000313" key="14">
    <source>
        <dbReference type="Proteomes" id="UP000319852"/>
    </source>
</evidence>
<dbReference type="Proteomes" id="UP000319852">
    <property type="component" value="Chromosome"/>
</dbReference>
<keyword evidence="14" id="KW-1185">Reference proteome</keyword>
<comment type="subunit">
    <text evidence="3">Forms a 24-polypeptide structural core with octahedral symmetry.</text>
</comment>
<feature type="domain" description="Lipoyl-binding" evidence="11">
    <location>
        <begin position="2"/>
        <end position="77"/>
    </location>
</feature>
<comment type="similarity">
    <text evidence="2 9">Belongs to the 2-oxoacid dehydrogenase family.</text>
</comment>
<dbReference type="GO" id="GO:0005737">
    <property type="term" value="C:cytoplasm"/>
    <property type="evidence" value="ECO:0007669"/>
    <property type="project" value="TreeGrafter"/>
</dbReference>
<dbReference type="CDD" id="cd06849">
    <property type="entry name" value="lipoyl_domain"/>
    <property type="match status" value="1"/>
</dbReference>
<dbReference type="PROSITE" id="PS50968">
    <property type="entry name" value="BIOTINYL_LIPOYL"/>
    <property type="match status" value="1"/>
</dbReference>
<dbReference type="OrthoDB" id="9805770at2"/>
<feature type="region of interest" description="Disordered" evidence="10">
    <location>
        <begin position="219"/>
        <end position="242"/>
    </location>
</feature>
<dbReference type="PANTHER" id="PTHR43178">
    <property type="entry name" value="DIHYDROLIPOAMIDE ACETYLTRANSFERASE COMPONENT OF PYRUVATE DEHYDROGENASE COMPLEX"/>
    <property type="match status" value="1"/>
</dbReference>
<dbReference type="GO" id="GO:0031405">
    <property type="term" value="F:lipoic acid binding"/>
    <property type="evidence" value="ECO:0007669"/>
    <property type="project" value="TreeGrafter"/>
</dbReference>
<keyword evidence="4 9" id="KW-0808">Transferase</keyword>
<evidence type="ECO:0000313" key="13">
    <source>
        <dbReference type="EMBL" id="QDT01394.1"/>
    </source>
</evidence>
<evidence type="ECO:0000256" key="9">
    <source>
        <dbReference type="RuleBase" id="RU003423"/>
    </source>
</evidence>
<organism evidence="13 14">
    <name type="scientific">Adhaeretor mobilis</name>
    <dbReference type="NCBI Taxonomy" id="1930276"/>
    <lineage>
        <taxon>Bacteria</taxon>
        <taxon>Pseudomonadati</taxon>
        <taxon>Planctomycetota</taxon>
        <taxon>Planctomycetia</taxon>
        <taxon>Pirellulales</taxon>
        <taxon>Lacipirellulaceae</taxon>
        <taxon>Adhaeretor</taxon>
    </lineage>
</organism>
<evidence type="ECO:0000256" key="2">
    <source>
        <dbReference type="ARBA" id="ARBA00007317"/>
    </source>
</evidence>
<dbReference type="AlphaFoldDB" id="A0A517N2N2"/>
<feature type="domain" description="Peripheral subunit-binding (PSBD)" evidence="12">
    <location>
        <begin position="179"/>
        <end position="215"/>
    </location>
</feature>
<feature type="compositionally biased region" description="Polar residues" evidence="10">
    <location>
        <begin position="151"/>
        <end position="162"/>
    </location>
</feature>
<dbReference type="PROSITE" id="PS00189">
    <property type="entry name" value="LIPOYL"/>
    <property type="match status" value="1"/>
</dbReference>
<evidence type="ECO:0000256" key="5">
    <source>
        <dbReference type="ARBA" id="ARBA00022823"/>
    </source>
</evidence>
<dbReference type="InterPro" id="IPR050743">
    <property type="entry name" value="2-oxoacid_DH_E2_comp"/>
</dbReference>
<accession>A0A517N2N2</accession>
<dbReference type="SUPFAM" id="SSF47005">
    <property type="entry name" value="Peripheral subunit-binding domain of 2-oxo acid dehydrogenase complex"/>
    <property type="match status" value="1"/>
</dbReference>
<gene>
    <name evidence="13" type="primary">pdhC</name>
    <name evidence="13" type="ORF">HG15A2_47360</name>
</gene>
<dbReference type="InterPro" id="IPR003016">
    <property type="entry name" value="2-oxoA_DH_lipoyl-BS"/>
</dbReference>
<evidence type="ECO:0000256" key="4">
    <source>
        <dbReference type="ARBA" id="ARBA00022679"/>
    </source>
</evidence>
<dbReference type="InterPro" id="IPR001078">
    <property type="entry name" value="2-oxoacid_DH_actylTfrase"/>
</dbReference>
<keyword evidence="5 9" id="KW-0450">Lipoyl</keyword>
<evidence type="ECO:0000259" key="11">
    <source>
        <dbReference type="PROSITE" id="PS50968"/>
    </source>
</evidence>
<keyword evidence="6 9" id="KW-0012">Acyltransferase</keyword>
<dbReference type="Gene3D" id="2.40.50.100">
    <property type="match status" value="1"/>
</dbReference>
<dbReference type="Pfam" id="PF00198">
    <property type="entry name" value="2-oxoacid_dh"/>
    <property type="match status" value="1"/>
</dbReference>
<dbReference type="FunFam" id="3.30.559.10:FF:000007">
    <property type="entry name" value="Dihydrolipoamide acetyltransferase component of pyruvate dehydrogenase complex"/>
    <property type="match status" value="1"/>
</dbReference>
<dbReference type="SUPFAM" id="SSF51230">
    <property type="entry name" value="Single hybrid motif"/>
    <property type="match status" value="1"/>
</dbReference>
<dbReference type="Pfam" id="PF02817">
    <property type="entry name" value="E3_binding"/>
    <property type="match status" value="1"/>
</dbReference>
<dbReference type="SUPFAM" id="SSF52777">
    <property type="entry name" value="CoA-dependent acyltransferases"/>
    <property type="match status" value="1"/>
</dbReference>
<evidence type="ECO:0000256" key="6">
    <source>
        <dbReference type="ARBA" id="ARBA00023315"/>
    </source>
</evidence>